<evidence type="ECO:0000313" key="10">
    <source>
        <dbReference type="Proteomes" id="UP001172083"/>
    </source>
</evidence>
<feature type="active site" description="Phosphoserine intermediate" evidence="6">
    <location>
        <position position="106"/>
    </location>
</feature>
<evidence type="ECO:0000256" key="4">
    <source>
        <dbReference type="ARBA" id="ARBA00022741"/>
    </source>
</evidence>
<dbReference type="PANTHER" id="PTHR42700">
    <property type="entry name" value="SULFATE ADENYLYLTRANSFERASE"/>
    <property type="match status" value="1"/>
</dbReference>
<dbReference type="HAMAP" id="MF_00065">
    <property type="entry name" value="Adenylyl_sulf_kinase"/>
    <property type="match status" value="1"/>
</dbReference>
<keyword evidence="5 6" id="KW-0067">ATP-binding</keyword>
<dbReference type="GO" id="GO:0004020">
    <property type="term" value="F:adenylylsulfate kinase activity"/>
    <property type="evidence" value="ECO:0007669"/>
    <property type="project" value="UniProtKB-EC"/>
</dbReference>
<comment type="catalytic activity">
    <reaction evidence="1 6 7">
        <text>adenosine 5'-phosphosulfate + ATP = 3'-phosphoadenylyl sulfate + ADP + H(+)</text>
        <dbReference type="Rhea" id="RHEA:24152"/>
        <dbReference type="ChEBI" id="CHEBI:15378"/>
        <dbReference type="ChEBI" id="CHEBI:30616"/>
        <dbReference type="ChEBI" id="CHEBI:58243"/>
        <dbReference type="ChEBI" id="CHEBI:58339"/>
        <dbReference type="ChEBI" id="CHEBI:456216"/>
        <dbReference type="EC" id="2.7.1.25"/>
    </reaction>
</comment>
<proteinExistence type="inferred from homology"/>
<evidence type="ECO:0000256" key="2">
    <source>
        <dbReference type="ARBA" id="ARBA00012121"/>
    </source>
</evidence>
<keyword evidence="4 6" id="KW-0547">Nucleotide-binding</keyword>
<dbReference type="InterPro" id="IPR050512">
    <property type="entry name" value="Sulf_AdTrans/APS_kinase"/>
</dbReference>
<dbReference type="CDD" id="cd02027">
    <property type="entry name" value="APSK"/>
    <property type="match status" value="1"/>
</dbReference>
<name>A0ABT8LHQ9_9BACT</name>
<feature type="binding site" evidence="6">
    <location>
        <begin position="32"/>
        <end position="39"/>
    </location>
    <ligand>
        <name>ATP</name>
        <dbReference type="ChEBI" id="CHEBI:30616"/>
    </ligand>
</feature>
<sequence>MENIHPIFDQILGKADKERLLQQKGIVIWMVGLSGSGKSTLAKSFEKYLHDSGKLTQILDGDNLRTGLNANLGFSAEDREENIRRVAEVAKLFAHCGVITICSFISPTTSIRQMSREIIGDDLYHEVFVECPIEVCEKRDVKGLYAKARRGEIKNFTGIDSPFENPENPSLIVNTDLKNLDDCLQDMIKFFVPII</sequence>
<evidence type="ECO:0000256" key="6">
    <source>
        <dbReference type="HAMAP-Rule" id="MF_00065"/>
    </source>
</evidence>
<comment type="pathway">
    <text evidence="6 7">Sulfur metabolism; hydrogen sulfide biosynthesis; sulfite from sulfate: step 2/3.</text>
</comment>
<evidence type="ECO:0000256" key="3">
    <source>
        <dbReference type="ARBA" id="ARBA00022679"/>
    </source>
</evidence>
<dbReference type="InterPro" id="IPR002891">
    <property type="entry name" value="APS"/>
</dbReference>
<dbReference type="PANTHER" id="PTHR42700:SF1">
    <property type="entry name" value="SULFATE ADENYLYLTRANSFERASE"/>
    <property type="match status" value="1"/>
</dbReference>
<dbReference type="EC" id="2.7.1.25" evidence="2 6"/>
<dbReference type="Gene3D" id="3.40.50.300">
    <property type="entry name" value="P-loop containing nucleotide triphosphate hydrolases"/>
    <property type="match status" value="1"/>
</dbReference>
<comment type="similarity">
    <text evidence="6 7">Belongs to the APS kinase family.</text>
</comment>
<dbReference type="EMBL" id="JAUJEB010000009">
    <property type="protein sequence ID" value="MDN5216566.1"/>
    <property type="molecule type" value="Genomic_DNA"/>
</dbReference>
<evidence type="ECO:0000256" key="7">
    <source>
        <dbReference type="RuleBase" id="RU004347"/>
    </source>
</evidence>
<comment type="function">
    <text evidence="6 7">Catalyzes the synthesis of activated sulfate.</text>
</comment>
<evidence type="ECO:0000259" key="8">
    <source>
        <dbReference type="Pfam" id="PF01583"/>
    </source>
</evidence>
<protein>
    <recommendedName>
        <fullName evidence="2 6">Adenylyl-sulfate kinase</fullName>
        <ecNumber evidence="2 6">2.7.1.25</ecNumber>
    </recommendedName>
    <alternativeName>
        <fullName evidence="6">APS kinase</fullName>
    </alternativeName>
    <alternativeName>
        <fullName evidence="6">ATP adenosine-5'-phosphosulfate 3'-phosphotransferase</fullName>
    </alternativeName>
    <alternativeName>
        <fullName evidence="6">Adenosine-5'-phosphosulfate kinase</fullName>
    </alternativeName>
</protein>
<dbReference type="Pfam" id="PF01583">
    <property type="entry name" value="APS_kinase"/>
    <property type="match status" value="1"/>
</dbReference>
<keyword evidence="6" id="KW-0597">Phosphoprotein</keyword>
<evidence type="ECO:0000313" key="9">
    <source>
        <dbReference type="EMBL" id="MDN5216566.1"/>
    </source>
</evidence>
<keyword evidence="10" id="KW-1185">Reference proteome</keyword>
<dbReference type="NCBIfam" id="NF003013">
    <property type="entry name" value="PRK03846.1"/>
    <property type="match status" value="1"/>
</dbReference>
<reference evidence="9" key="1">
    <citation type="submission" date="2023-06" db="EMBL/GenBank/DDBJ databases">
        <title>Genomic of Agaribacillus aureum.</title>
        <authorList>
            <person name="Wang G."/>
        </authorList>
    </citation>
    <scope>NUCLEOTIDE SEQUENCE</scope>
    <source>
        <strain evidence="9">BMA12</strain>
    </source>
</reference>
<dbReference type="NCBIfam" id="NF004041">
    <property type="entry name" value="PRK05541.1"/>
    <property type="match status" value="1"/>
</dbReference>
<feature type="domain" description="APS kinase" evidence="8">
    <location>
        <begin position="24"/>
        <end position="174"/>
    </location>
</feature>
<keyword evidence="3 6" id="KW-0808">Transferase</keyword>
<comment type="caution">
    <text evidence="9">The sequence shown here is derived from an EMBL/GenBank/DDBJ whole genome shotgun (WGS) entry which is preliminary data.</text>
</comment>
<dbReference type="NCBIfam" id="TIGR00455">
    <property type="entry name" value="apsK"/>
    <property type="match status" value="1"/>
</dbReference>
<accession>A0ABT8LHQ9</accession>
<evidence type="ECO:0000256" key="5">
    <source>
        <dbReference type="ARBA" id="ARBA00022840"/>
    </source>
</evidence>
<organism evidence="9 10">
    <name type="scientific">Agaribacillus aureus</name>
    <dbReference type="NCBI Taxonomy" id="3051825"/>
    <lineage>
        <taxon>Bacteria</taxon>
        <taxon>Pseudomonadati</taxon>
        <taxon>Bacteroidota</taxon>
        <taxon>Cytophagia</taxon>
        <taxon>Cytophagales</taxon>
        <taxon>Splendidivirgaceae</taxon>
        <taxon>Agaribacillus</taxon>
    </lineage>
</organism>
<evidence type="ECO:0000256" key="1">
    <source>
        <dbReference type="ARBA" id="ARBA00001823"/>
    </source>
</evidence>
<dbReference type="InterPro" id="IPR027417">
    <property type="entry name" value="P-loop_NTPase"/>
</dbReference>
<dbReference type="Proteomes" id="UP001172083">
    <property type="component" value="Unassembled WGS sequence"/>
</dbReference>
<dbReference type="SUPFAM" id="SSF52540">
    <property type="entry name" value="P-loop containing nucleoside triphosphate hydrolases"/>
    <property type="match status" value="1"/>
</dbReference>
<dbReference type="InterPro" id="IPR059117">
    <property type="entry name" value="APS_kinase_dom"/>
</dbReference>
<keyword evidence="6 7" id="KW-0418">Kinase</keyword>
<dbReference type="RefSeq" id="WP_346761969.1">
    <property type="nucleotide sequence ID" value="NZ_JAUJEB010000009.1"/>
</dbReference>
<gene>
    <name evidence="6 9" type="primary">cysC</name>
    <name evidence="9" type="ORF">QQ020_31140</name>
</gene>